<dbReference type="InterPro" id="IPR017802">
    <property type="entry name" value="VWFA-rel_acidobac-type"/>
</dbReference>
<evidence type="ECO:0000313" key="3">
    <source>
        <dbReference type="Proteomes" id="UP000593892"/>
    </source>
</evidence>
<evidence type="ECO:0000313" key="2">
    <source>
        <dbReference type="EMBL" id="QOY87391.1"/>
    </source>
</evidence>
<name>A0A7S7NPH0_PALFE</name>
<keyword evidence="3" id="KW-1185">Reference proteome</keyword>
<feature type="chain" id="PRO_5032856663" evidence="1">
    <location>
        <begin position="20"/>
        <end position="686"/>
    </location>
</feature>
<dbReference type="AlphaFoldDB" id="A0A7S7NPH0"/>
<proteinExistence type="predicted"/>
<feature type="signal peptide" evidence="1">
    <location>
        <begin position="1"/>
        <end position="19"/>
    </location>
</feature>
<keyword evidence="1" id="KW-0732">Signal</keyword>
<dbReference type="EMBL" id="CP063849">
    <property type="protein sequence ID" value="QOY87391.1"/>
    <property type="molecule type" value="Genomic_DNA"/>
</dbReference>
<protein>
    <submittedName>
        <fullName evidence="2">VWA domain-containing protein</fullName>
    </submittedName>
</protein>
<sequence length="686" mass="73504">MTQFRTGLCLLLMSCTLGAQQSPDAAPTFTSSAQLVVRTVFVKDKAGRPVQGLTAKDFTITEDGKLQTVSLCEFQTLSGPPAGTEPAALPQPRPGAAHSAFSQPAGYYRNRRLLAMYFDMTAMSVADQLRALTAARKFVESGMDRADLVALMSFAGGAVRIEQDFTDDRGVLLKSIQSLVVGEGQGFQGDPNDASSPASGAAFGQNDGEFNIFNTDRQLAALQTVTSLMAHLRERKSLLYFAGGIRMDGVNNQAQLTATINAAVRAGVAFWPIDARGLLAQAPLGDASTAAPGGTAVYTGAAAQAVAANFDRSQDTLWSLAADTGGQALLNYNDLSRGIIQVQQAMSSYYVLGYYTANQARDGRYRRVRIAVAAPAVAKVEYEPGYYAGKEYRNFTLADKERQLEEALMEADPVTELTMALEVNFFQLNRAEYFIPVTAKLPVQELAAGRGSGSSRLLIDFIGEVRDEFGATIANLRDKVEVRLAGRDAPELANRSVNYDAGFTLFPGRYTIKILARDATSGRIGTYQTKFLVPDLNQPGPGVPISSVVLSSQLAELGSAAFNAKKGSSPAADPLVQGTRKLIPSVTRVFHRQSPFYVYLQAYARPSGNLHPLAGFVTLYRDQAKVFESSAIAASEVSTANGRAIPLRFDLALGALSPGQYDCQVTVLDPSQGTAAFWRAPVILGP</sequence>
<evidence type="ECO:0000256" key="1">
    <source>
        <dbReference type="SAM" id="SignalP"/>
    </source>
</evidence>
<dbReference type="Proteomes" id="UP000593892">
    <property type="component" value="Chromosome"/>
</dbReference>
<accession>A0A7S7NPH0</accession>
<dbReference type="NCBIfam" id="TIGR03436">
    <property type="entry name" value="acidobact_VWFA"/>
    <property type="match status" value="1"/>
</dbReference>
<reference evidence="2 3" key="1">
    <citation type="submission" date="2020-10" db="EMBL/GenBank/DDBJ databases">
        <title>Complete genome sequence of Paludibaculum fermentans P105T, a facultatively anaerobic acidobacterium capable of dissimilatory Fe(III) reduction.</title>
        <authorList>
            <person name="Dedysh S.N."/>
            <person name="Beletsky A.V."/>
            <person name="Kulichevskaya I.S."/>
            <person name="Mardanov A.V."/>
            <person name="Ravin N.V."/>
        </authorList>
    </citation>
    <scope>NUCLEOTIDE SEQUENCE [LARGE SCALE GENOMIC DNA]</scope>
    <source>
        <strain evidence="2 3">P105</strain>
    </source>
</reference>
<gene>
    <name evidence="2" type="ORF">IRI77_32285</name>
</gene>
<dbReference type="RefSeq" id="WP_194449060.1">
    <property type="nucleotide sequence ID" value="NZ_CP063849.1"/>
</dbReference>
<organism evidence="2 3">
    <name type="scientific">Paludibaculum fermentans</name>
    <dbReference type="NCBI Taxonomy" id="1473598"/>
    <lineage>
        <taxon>Bacteria</taxon>
        <taxon>Pseudomonadati</taxon>
        <taxon>Acidobacteriota</taxon>
        <taxon>Terriglobia</taxon>
        <taxon>Bryobacterales</taxon>
        <taxon>Bryobacteraceae</taxon>
        <taxon>Paludibaculum</taxon>
    </lineage>
</organism>
<dbReference type="KEGG" id="pfer:IRI77_32285"/>